<keyword evidence="9" id="KW-0539">Nucleus</keyword>
<dbReference type="OrthoDB" id="2538017at2759"/>
<dbReference type="GO" id="GO:0017056">
    <property type="term" value="F:structural constituent of nuclear pore"/>
    <property type="evidence" value="ECO:0007669"/>
    <property type="project" value="InterPro"/>
</dbReference>
<dbReference type="GO" id="GO:0051028">
    <property type="term" value="P:mRNA transport"/>
    <property type="evidence" value="ECO:0007669"/>
    <property type="project" value="UniProtKB-KW"/>
</dbReference>
<evidence type="ECO:0000313" key="11">
    <source>
        <dbReference type="EMBL" id="AMD22613.1"/>
    </source>
</evidence>
<dbReference type="PANTHER" id="PTHR13437:SF2">
    <property type="entry name" value="NUCLEOPORIN P58_P45"/>
    <property type="match status" value="1"/>
</dbReference>
<gene>
    <name evidence="11" type="ORF">AW171_hschr84663</name>
</gene>
<evidence type="ECO:0000256" key="6">
    <source>
        <dbReference type="ARBA" id="ARBA00022927"/>
    </source>
</evidence>
<dbReference type="GeneID" id="28725973"/>
<evidence type="ECO:0000256" key="9">
    <source>
        <dbReference type="ARBA" id="ARBA00023242"/>
    </source>
</evidence>
<dbReference type="InterPro" id="IPR025574">
    <property type="entry name" value="Nucleoporin_FG_rpt"/>
</dbReference>
<keyword evidence="6" id="KW-0653">Protein transport</keyword>
<keyword evidence="4" id="KW-0813">Transport</keyword>
<keyword evidence="12" id="KW-1185">Reference proteome</keyword>
<name>A0A0X8HWC1_9SACH</name>
<dbReference type="GO" id="GO:0008139">
    <property type="term" value="F:nuclear localization sequence binding"/>
    <property type="evidence" value="ECO:0007669"/>
    <property type="project" value="InterPro"/>
</dbReference>
<reference evidence="11 12" key="1">
    <citation type="submission" date="2016-01" db="EMBL/GenBank/DDBJ databases">
        <title>Genome sequence of the yeast Holleya sinecauda.</title>
        <authorList>
            <person name="Dietrich F.S."/>
        </authorList>
    </citation>
    <scope>NUCLEOTIDE SEQUENCE [LARGE SCALE GENOMIC DNA]</scope>
    <source>
        <strain evidence="11 12">ATCC 58844</strain>
    </source>
</reference>
<proteinExistence type="predicted"/>
<evidence type="ECO:0000256" key="5">
    <source>
        <dbReference type="ARBA" id="ARBA00022816"/>
    </source>
</evidence>
<evidence type="ECO:0000256" key="10">
    <source>
        <dbReference type="SAM" id="MobiDB-lite"/>
    </source>
</evidence>
<dbReference type="InterPro" id="IPR024882">
    <property type="entry name" value="NUP58/p45/49"/>
</dbReference>
<evidence type="ECO:0000256" key="1">
    <source>
        <dbReference type="ARBA" id="ARBA00004335"/>
    </source>
</evidence>
<evidence type="ECO:0000256" key="2">
    <source>
        <dbReference type="ARBA" id="ARBA00004567"/>
    </source>
</evidence>
<dbReference type="Proteomes" id="UP000243052">
    <property type="component" value="Chromosome viii"/>
</dbReference>
<keyword evidence="8" id="KW-0906">Nuclear pore complex</keyword>
<sequence>MFNFGGGAPTDKPAAPGGGLFGQSNTNAGTTGGLFGNSNTSGGVNTGNLFGQNNNNVGGTGGLFGQDASRPGGNTEVKPGGLFGQNNVSQAGGLFGQNNNTNSTGGLFGNSSNAGSGTTGGLFGNNTTNTGTSNLFGNKTGGLGQGSGGLFGSSYATSNTGGLFGNQSKTAGFQQQQQNTQPMNSALMSISQLPITSMTRIADLPPQVRQEIEQLDQYFQRQVSISHHLKADEEEHMELIKSVPRDIQFLLKTYSITTQSLQQDLKRIQSIKSLTDDNIRDSESFSLILNQLLTPGTKVSSAELNRFFQEKIQLYNQKLDEYFRVLSDIKSAVNGLDNDMFGTKENTNGEFADPIKASINSIIVTVIEEFELFMDMAERVAQLHQRVKELNGTGKNSIISS</sequence>
<dbReference type="AlphaFoldDB" id="A0A0X8HWC1"/>
<evidence type="ECO:0000256" key="7">
    <source>
        <dbReference type="ARBA" id="ARBA00023010"/>
    </source>
</evidence>
<feature type="compositionally biased region" description="Polar residues" evidence="10">
    <location>
        <begin position="84"/>
        <end position="105"/>
    </location>
</feature>
<dbReference type="Pfam" id="PF13634">
    <property type="entry name" value="Nucleoporin_FG"/>
    <property type="match status" value="1"/>
</dbReference>
<protein>
    <submittedName>
        <fullName evidence="11">HHL157Cp</fullName>
    </submittedName>
</protein>
<dbReference type="RefSeq" id="XP_017989609.1">
    <property type="nucleotide sequence ID" value="XM_018134119.1"/>
</dbReference>
<dbReference type="GO" id="GO:0031965">
    <property type="term" value="C:nuclear membrane"/>
    <property type="evidence" value="ECO:0007669"/>
    <property type="project" value="UniProtKB-SubCell"/>
</dbReference>
<keyword evidence="5" id="KW-0509">mRNA transport</keyword>
<evidence type="ECO:0000256" key="8">
    <source>
        <dbReference type="ARBA" id="ARBA00023132"/>
    </source>
</evidence>
<dbReference type="EMBL" id="CP014248">
    <property type="protein sequence ID" value="AMD22613.1"/>
    <property type="molecule type" value="Genomic_DNA"/>
</dbReference>
<evidence type="ECO:0000256" key="3">
    <source>
        <dbReference type="ARBA" id="ARBA00004620"/>
    </source>
</evidence>
<organism evidence="11 12">
    <name type="scientific">Eremothecium sinecaudum</name>
    <dbReference type="NCBI Taxonomy" id="45286"/>
    <lineage>
        <taxon>Eukaryota</taxon>
        <taxon>Fungi</taxon>
        <taxon>Dikarya</taxon>
        <taxon>Ascomycota</taxon>
        <taxon>Saccharomycotina</taxon>
        <taxon>Saccharomycetes</taxon>
        <taxon>Saccharomycetales</taxon>
        <taxon>Saccharomycetaceae</taxon>
        <taxon>Eremothecium</taxon>
    </lineage>
</organism>
<comment type="subcellular location">
    <subcellularLocation>
        <location evidence="1">Nucleus membrane</location>
        <topology evidence="1">Peripheral membrane protein</topology>
        <orientation evidence="1">Cytoplasmic side</orientation>
    </subcellularLocation>
    <subcellularLocation>
        <location evidence="3">Nucleus membrane</location>
        <topology evidence="3">Peripheral membrane protein</topology>
        <orientation evidence="3">Nucleoplasmic side</orientation>
    </subcellularLocation>
    <subcellularLocation>
        <location evidence="2">Nucleus</location>
        <location evidence="2">Nuclear pore complex</location>
    </subcellularLocation>
</comment>
<dbReference type="GO" id="GO:0006606">
    <property type="term" value="P:protein import into nucleus"/>
    <property type="evidence" value="ECO:0007669"/>
    <property type="project" value="UniProtKB-ARBA"/>
</dbReference>
<accession>A0A0X8HWC1</accession>
<dbReference type="GO" id="GO:0044613">
    <property type="term" value="C:nuclear pore central transport channel"/>
    <property type="evidence" value="ECO:0007669"/>
    <property type="project" value="UniProtKB-ARBA"/>
</dbReference>
<keyword evidence="7" id="KW-0811">Translocation</keyword>
<feature type="region of interest" description="Disordered" evidence="10">
    <location>
        <begin position="45"/>
        <end position="112"/>
    </location>
</feature>
<evidence type="ECO:0000313" key="12">
    <source>
        <dbReference type="Proteomes" id="UP000243052"/>
    </source>
</evidence>
<feature type="compositionally biased region" description="Low complexity" evidence="10">
    <location>
        <begin position="45"/>
        <end position="57"/>
    </location>
</feature>
<evidence type="ECO:0000256" key="4">
    <source>
        <dbReference type="ARBA" id="ARBA00022448"/>
    </source>
</evidence>
<dbReference type="STRING" id="45286.A0A0X8HWC1"/>
<dbReference type="PANTHER" id="PTHR13437">
    <property type="entry name" value="NUCLEOPORIN P58/P45 NUCLEOPORIN-LIKE PROTEIN 1"/>
    <property type="match status" value="1"/>
</dbReference>
<feature type="region of interest" description="Disordered" evidence="10">
    <location>
        <begin position="1"/>
        <end position="26"/>
    </location>
</feature>